<keyword evidence="1" id="KW-0472">Membrane</keyword>
<proteinExistence type="predicted"/>
<evidence type="ECO:0000259" key="4">
    <source>
        <dbReference type="Pfam" id="PF21070"/>
    </source>
</evidence>
<dbReference type="EMBL" id="CABVHW010000008">
    <property type="protein sequence ID" value="VVO03070.1"/>
    <property type="molecule type" value="Genomic_DNA"/>
</dbReference>
<gene>
    <name evidence="5" type="ORF">PS710_02824</name>
</gene>
<name>A0A5E7CEC2_PSEFL</name>
<evidence type="ECO:0000313" key="6">
    <source>
        <dbReference type="Proteomes" id="UP000381093"/>
    </source>
</evidence>
<dbReference type="InterPro" id="IPR010623">
    <property type="entry name" value="IcmF_C"/>
</dbReference>
<dbReference type="AlphaFoldDB" id="A0A5E7CEC2"/>
<reference evidence="5 6" key="1">
    <citation type="submission" date="2019-09" db="EMBL/GenBank/DDBJ databases">
        <authorList>
            <person name="Chandra G."/>
            <person name="Truman W A."/>
        </authorList>
    </citation>
    <scope>NUCLEOTIDE SEQUENCE [LARGE SCALE GENOMIC DNA]</scope>
    <source>
        <strain evidence="5">PS710</strain>
    </source>
</reference>
<feature type="transmembrane region" description="Helical" evidence="1">
    <location>
        <begin position="69"/>
        <end position="86"/>
    </location>
</feature>
<dbReference type="Proteomes" id="UP000381093">
    <property type="component" value="Unassembled WGS sequence"/>
</dbReference>
<evidence type="ECO:0000259" key="2">
    <source>
        <dbReference type="Pfam" id="PF06744"/>
    </source>
</evidence>
<dbReference type="Pfam" id="PF06744">
    <property type="entry name" value="IcmF_C"/>
    <property type="match status" value="1"/>
</dbReference>
<evidence type="ECO:0000256" key="1">
    <source>
        <dbReference type="SAM" id="Phobius"/>
    </source>
</evidence>
<dbReference type="Pfam" id="PF21070">
    <property type="entry name" value="IcmF_helical"/>
    <property type="match status" value="1"/>
</dbReference>
<feature type="domain" description="IcmF-related" evidence="3">
    <location>
        <begin position="426"/>
        <end position="741"/>
    </location>
</feature>
<dbReference type="PANTHER" id="PTHR36153:SF1">
    <property type="entry name" value="TYPE VI SECRETION SYSTEM COMPONENT TSSM1"/>
    <property type="match status" value="1"/>
</dbReference>
<dbReference type="PANTHER" id="PTHR36153">
    <property type="entry name" value="INNER MEMBRANE PROTEIN-RELATED"/>
    <property type="match status" value="1"/>
</dbReference>
<evidence type="ECO:0000313" key="5">
    <source>
        <dbReference type="EMBL" id="VVO03070.1"/>
    </source>
</evidence>
<dbReference type="InterPro" id="IPR053156">
    <property type="entry name" value="T6SS_TssM-like"/>
</dbReference>
<feature type="domain" description="Type VI secretion system component TssM1 helical" evidence="4">
    <location>
        <begin position="889"/>
        <end position="992"/>
    </location>
</feature>
<sequence length="1142" mass="127045">METNDWLLEWRCLMAMIKQEHKGSLMKVGLGYLLVLTVLVVFGCLLYSVCGDYLGWPPLPLKSLAQWGLGVWFALCWFCPVLLLAWDRLVVGQANRVAETLADIPLSPLTQLSVPADEPWVPKLLKDLREQHGPFWRYKVRLLLVVGEPEQIQAIAPQLTQKNWQQGQDTVLIWGGSVQGNVEDAPFAHYCSLNRWRALDGVIWALNKEQSSDAAAMGAGVRYLQTLARHLQWQLPLYLWQVCASLCPQLTRESLPVGCLLPARATAVDLETALDHLILPLRQSGWAQIKTDMKHDFLLRLSRDLQAEGIPRWRQALAPLFGEFARGLPLRGLWFSLPLAEHKGHAAHHWPIDPAWQGVLEDKAVHSRRLRRHPLRIGSALVMGLALVWGAGLLLSFATQRVQISQVQTSLVALEQSQTGDAQLLALNDLMRELARLDYRAEHGAPWYQRFGLNQNQNLLEKVQPIYVEANHRLLRDPAVANLQAKLTALIKLPPGSPERAQRAREAYDQLKAYLMLAHPDKTDAAFLAKVLQEAEPTRAGIAPGVWQGLSPSLWQFYAEHLATHPEWRIKADPKLVAQARQVLLGQLGQRNAETSLYQQVLAGAANHAPALSLAQMVGDTEAGALFSSKASVPGVFTRQAWEGQVRQAIDAIADARREEIDWVLSDHPAELDADLTPDVLRARLTQRYFEDYASAWLDFLNRLRWQPAASLGEVIDQLTLMSDVRQSPLIALMNTLAYQGQAGVRGQALAESLMQSAQKLVGQAPVPAIDQQLQGPSGPLDATFGPLLALLGKDAEGSGDSDRLSLQAFLNRVTRVRLKLQQVHNAPDPQAMTQALAQSVFQGKNVELTDTQAYGSLLAASLGAEWGQVGETLLVQPLNQAWQRVLQPSAAGLNRQWQRAIVSDWHSAFAGRFPFAATSSDASLPMLGQMIRADSGRIDQFLQQQLGGVLRREGSRWVADPRHSQGLRFNPQFLSAINQLSHLADVLYTDGGMGLSFELRGKAVRDVVQTTFVLNGEKHEYFNQKESWQRFSWPGFSSHPGTSLTWTSVQASERLFGDYEGTWGLIRLLEKARVTPLNDSDSLHRLQLKAPDGLELTWNLRTELGAGPLALLKLRGFTLPQQIFLSERDEAVPGAQKRRGK</sequence>
<feature type="transmembrane region" description="Helical" evidence="1">
    <location>
        <begin position="28"/>
        <end position="49"/>
    </location>
</feature>
<dbReference type="InterPro" id="IPR048677">
    <property type="entry name" value="TssM1_hel"/>
</dbReference>
<keyword evidence="1" id="KW-1133">Transmembrane helix</keyword>
<organism evidence="5 6">
    <name type="scientific">Pseudomonas fluorescens</name>
    <dbReference type="NCBI Taxonomy" id="294"/>
    <lineage>
        <taxon>Bacteria</taxon>
        <taxon>Pseudomonadati</taxon>
        <taxon>Pseudomonadota</taxon>
        <taxon>Gammaproteobacteria</taxon>
        <taxon>Pseudomonadales</taxon>
        <taxon>Pseudomonadaceae</taxon>
        <taxon>Pseudomonas</taxon>
    </lineage>
</organism>
<keyword evidence="1" id="KW-0812">Transmembrane</keyword>
<feature type="domain" description="Type VI secretion system IcmF C-terminal" evidence="2">
    <location>
        <begin position="1005"/>
        <end position="1104"/>
    </location>
</feature>
<protein>
    <recommendedName>
        <fullName evidence="7">Type VI secretion protein VasK</fullName>
    </recommendedName>
</protein>
<accession>A0A5E7CEC2</accession>
<dbReference type="InterPro" id="IPR009612">
    <property type="entry name" value="IcmF-rel"/>
</dbReference>
<evidence type="ECO:0008006" key="7">
    <source>
        <dbReference type="Google" id="ProtNLM"/>
    </source>
</evidence>
<dbReference type="Pfam" id="PF06761">
    <property type="entry name" value="IcmF-related"/>
    <property type="match status" value="1"/>
</dbReference>
<feature type="transmembrane region" description="Helical" evidence="1">
    <location>
        <begin position="377"/>
        <end position="398"/>
    </location>
</feature>
<evidence type="ECO:0000259" key="3">
    <source>
        <dbReference type="Pfam" id="PF06761"/>
    </source>
</evidence>